<dbReference type="Pfam" id="PF02153">
    <property type="entry name" value="PDH_N"/>
    <property type="match status" value="1"/>
</dbReference>
<organism evidence="4 5">
    <name type="scientific">Lyngbya confervoides BDU141951</name>
    <dbReference type="NCBI Taxonomy" id="1574623"/>
    <lineage>
        <taxon>Bacteria</taxon>
        <taxon>Bacillati</taxon>
        <taxon>Cyanobacteriota</taxon>
        <taxon>Cyanophyceae</taxon>
        <taxon>Oscillatoriophycideae</taxon>
        <taxon>Oscillatoriales</taxon>
        <taxon>Microcoleaceae</taxon>
        <taxon>Lyngbya</taxon>
    </lineage>
</organism>
<protein>
    <submittedName>
        <fullName evidence="4">Prephenate dehydrogenase/arogenate dehydrogenase family protein</fullName>
    </submittedName>
</protein>
<evidence type="ECO:0000313" key="5">
    <source>
        <dbReference type="Proteomes" id="UP000031561"/>
    </source>
</evidence>
<dbReference type="InterPro" id="IPR050812">
    <property type="entry name" value="Preph/Arog_dehydrog"/>
</dbReference>
<feature type="non-terminal residue" evidence="4">
    <location>
        <position position="210"/>
    </location>
</feature>
<dbReference type="InterPro" id="IPR008927">
    <property type="entry name" value="6-PGluconate_DH-like_C_sf"/>
</dbReference>
<dbReference type="Proteomes" id="UP000031561">
    <property type="component" value="Unassembled WGS sequence"/>
</dbReference>
<comment type="similarity">
    <text evidence="1">Belongs to the prephenate/arogenate dehydrogenase family.</text>
</comment>
<dbReference type="PANTHER" id="PTHR21363">
    <property type="entry name" value="PREPHENATE DEHYDROGENASE"/>
    <property type="match status" value="1"/>
</dbReference>
<dbReference type="InterPro" id="IPR046825">
    <property type="entry name" value="PDH_C"/>
</dbReference>
<reference evidence="4 5" key="1">
    <citation type="journal article" date="2015" name="Genome Announc.">
        <title>Draft Genome Sequence of Filamentous Marine Cyanobacterium Lyngbya confervoides Strain BDU141951.</title>
        <authorList>
            <person name="Chandrababunaidu M.M."/>
            <person name="Sen D."/>
            <person name="Tripathy S."/>
        </authorList>
    </citation>
    <scope>NUCLEOTIDE SEQUENCE [LARGE SCALE GENOMIC DNA]</scope>
    <source>
        <strain evidence="4 5">BDU141951</strain>
    </source>
</reference>
<dbReference type="PROSITE" id="PS51176">
    <property type="entry name" value="PDH_ADH"/>
    <property type="match status" value="1"/>
</dbReference>
<dbReference type="PANTHER" id="PTHR21363:SF0">
    <property type="entry name" value="PREPHENATE DEHYDROGENASE [NADP(+)]"/>
    <property type="match status" value="1"/>
</dbReference>
<name>A0ABD4SYV5_9CYAN</name>
<dbReference type="InterPro" id="IPR036291">
    <property type="entry name" value="NAD(P)-bd_dom_sf"/>
</dbReference>
<dbReference type="Gene3D" id="3.40.50.720">
    <property type="entry name" value="NAD(P)-binding Rossmann-like Domain"/>
    <property type="match status" value="1"/>
</dbReference>
<proteinExistence type="inferred from homology"/>
<comment type="caution">
    <text evidence="4">The sequence shown here is derived from an EMBL/GenBank/DDBJ whole genome shotgun (WGS) entry which is preliminary data.</text>
</comment>
<evidence type="ECO:0000259" key="3">
    <source>
        <dbReference type="PROSITE" id="PS51176"/>
    </source>
</evidence>
<sequence length="210" mass="21991">MQIGIVGLGLIGGSLGLDLRETGHRVYGLSRSSQSCELAQAMGAVDEAATVPEILKNLDMVVLCTPIGSMVKVFHHIQPYLASETVVTDVGSVKASVVNSLEPLWPNFLGAHPMAGKAEAGIQAAQRHLFLNRPFVVTPTPRTDPVAQARVQDLVAAVGGTLHFADPQSHDQAVALISHLPIFVSAGLLTGCLQTEDSAVLTLAKSLAST</sequence>
<dbReference type="RefSeq" id="WP_166278970.1">
    <property type="nucleotide sequence ID" value="NZ_JTHE03000009.1"/>
</dbReference>
<dbReference type="SUPFAM" id="SSF48179">
    <property type="entry name" value="6-phosphogluconate dehydrogenase C-terminal domain-like"/>
    <property type="match status" value="1"/>
</dbReference>
<dbReference type="GO" id="GO:0008977">
    <property type="term" value="F:prephenate dehydrogenase (NAD+) activity"/>
    <property type="evidence" value="ECO:0007669"/>
    <property type="project" value="UniProtKB-ARBA"/>
</dbReference>
<dbReference type="InterPro" id="IPR003099">
    <property type="entry name" value="Prephen_DH"/>
</dbReference>
<evidence type="ECO:0000256" key="1">
    <source>
        <dbReference type="ARBA" id="ARBA00007964"/>
    </source>
</evidence>
<dbReference type="AlphaFoldDB" id="A0ABD4SYV5"/>
<evidence type="ECO:0000313" key="4">
    <source>
        <dbReference type="EMBL" id="MCM1981458.1"/>
    </source>
</evidence>
<feature type="domain" description="Prephenate/arogenate dehydrogenase" evidence="3">
    <location>
        <begin position="1"/>
        <end position="210"/>
    </location>
</feature>
<dbReference type="InterPro" id="IPR046826">
    <property type="entry name" value="PDH_N"/>
</dbReference>
<dbReference type="EMBL" id="JTHE03000009">
    <property type="protein sequence ID" value="MCM1981458.1"/>
    <property type="molecule type" value="Genomic_DNA"/>
</dbReference>
<accession>A0ABD4SYV5</accession>
<dbReference type="SUPFAM" id="SSF51735">
    <property type="entry name" value="NAD(P)-binding Rossmann-fold domains"/>
    <property type="match status" value="1"/>
</dbReference>
<gene>
    <name evidence="4" type="ORF">QQ91_0001250</name>
</gene>
<evidence type="ECO:0000256" key="2">
    <source>
        <dbReference type="ARBA" id="ARBA00023002"/>
    </source>
</evidence>
<dbReference type="Pfam" id="PF20463">
    <property type="entry name" value="PDH_C"/>
    <property type="match status" value="1"/>
</dbReference>
<keyword evidence="5" id="KW-1185">Reference proteome</keyword>
<dbReference type="FunFam" id="3.40.50.720:FF:000208">
    <property type="entry name" value="Prephenate dehydrogenase"/>
    <property type="match status" value="1"/>
</dbReference>
<dbReference type="Gene3D" id="1.10.3660.10">
    <property type="entry name" value="6-phosphogluconate dehydrogenase C-terminal like domain"/>
    <property type="match status" value="1"/>
</dbReference>
<keyword evidence="2" id="KW-0560">Oxidoreductase</keyword>